<dbReference type="Proteomes" id="UP001172457">
    <property type="component" value="Chromosome 2"/>
</dbReference>
<reference evidence="10" key="1">
    <citation type="submission" date="2023-03" db="EMBL/GenBank/DDBJ databases">
        <title>Chromosome-scale reference genome and RAD-based genetic map of yellow starthistle (Centaurea solstitialis) reveal putative structural variation and QTLs associated with invader traits.</title>
        <authorList>
            <person name="Reatini B."/>
            <person name="Cang F.A."/>
            <person name="Jiang Q."/>
            <person name="Mckibben M.T.W."/>
            <person name="Barker M.S."/>
            <person name="Rieseberg L.H."/>
            <person name="Dlugosch K.M."/>
        </authorList>
    </citation>
    <scope>NUCLEOTIDE SEQUENCE</scope>
    <source>
        <strain evidence="10">CAN-66</strain>
        <tissue evidence="10">Leaf</tissue>
    </source>
</reference>
<comment type="caution">
    <text evidence="10">The sequence shown here is derived from an EMBL/GenBank/DDBJ whole genome shotgun (WGS) entry which is preliminary data.</text>
</comment>
<feature type="domain" description="RING-type" evidence="9">
    <location>
        <begin position="96"/>
        <end position="137"/>
    </location>
</feature>
<evidence type="ECO:0000256" key="3">
    <source>
        <dbReference type="ARBA" id="ARBA00022679"/>
    </source>
</evidence>
<dbReference type="GO" id="GO:0061630">
    <property type="term" value="F:ubiquitin protein ligase activity"/>
    <property type="evidence" value="ECO:0007669"/>
    <property type="project" value="UniProtKB-EC"/>
</dbReference>
<dbReference type="PANTHER" id="PTHR22937:SF163">
    <property type="entry name" value="RING-TYPE E3 UBIQUITIN TRANSFERASE"/>
    <property type="match status" value="1"/>
</dbReference>
<keyword evidence="4" id="KW-0479">Metal-binding</keyword>
<organism evidence="10 11">
    <name type="scientific">Centaurea solstitialis</name>
    <name type="common">yellow star-thistle</name>
    <dbReference type="NCBI Taxonomy" id="347529"/>
    <lineage>
        <taxon>Eukaryota</taxon>
        <taxon>Viridiplantae</taxon>
        <taxon>Streptophyta</taxon>
        <taxon>Embryophyta</taxon>
        <taxon>Tracheophyta</taxon>
        <taxon>Spermatophyta</taxon>
        <taxon>Magnoliopsida</taxon>
        <taxon>eudicotyledons</taxon>
        <taxon>Gunneridae</taxon>
        <taxon>Pentapetalae</taxon>
        <taxon>asterids</taxon>
        <taxon>campanulids</taxon>
        <taxon>Asterales</taxon>
        <taxon>Asteraceae</taxon>
        <taxon>Carduoideae</taxon>
        <taxon>Cardueae</taxon>
        <taxon>Centaureinae</taxon>
        <taxon>Centaurea</taxon>
    </lineage>
</organism>
<evidence type="ECO:0000313" key="10">
    <source>
        <dbReference type="EMBL" id="KAJ9560353.1"/>
    </source>
</evidence>
<evidence type="ECO:0000256" key="6">
    <source>
        <dbReference type="ARBA" id="ARBA00022786"/>
    </source>
</evidence>
<evidence type="ECO:0000259" key="9">
    <source>
        <dbReference type="PROSITE" id="PS50089"/>
    </source>
</evidence>
<dbReference type="InterPro" id="IPR013083">
    <property type="entry name" value="Znf_RING/FYVE/PHD"/>
</dbReference>
<sequence>MDDIDINPPIPLYTSFLPMDDIDPIPIPVIVNIPDLQAFDQIHYSTTSDHQPEHHVAITQEDLDRYTSHGLTKKQIYMHLILYKYHEEEEEESEVCAVCLAGYEKDVIIAMLPCKHRFHMECIREWLLRKNVCPLCKRPAVNI</sequence>
<proteinExistence type="predicted"/>
<keyword evidence="7" id="KW-0862">Zinc</keyword>
<evidence type="ECO:0000256" key="2">
    <source>
        <dbReference type="ARBA" id="ARBA00012483"/>
    </source>
</evidence>
<dbReference type="InterPro" id="IPR001841">
    <property type="entry name" value="Znf_RING"/>
</dbReference>
<evidence type="ECO:0000256" key="7">
    <source>
        <dbReference type="ARBA" id="ARBA00022833"/>
    </source>
</evidence>
<dbReference type="EMBL" id="JARYMX010000002">
    <property type="protein sequence ID" value="KAJ9560353.1"/>
    <property type="molecule type" value="Genomic_DNA"/>
</dbReference>
<dbReference type="GO" id="GO:0008270">
    <property type="term" value="F:zinc ion binding"/>
    <property type="evidence" value="ECO:0007669"/>
    <property type="project" value="UniProtKB-KW"/>
</dbReference>
<dbReference type="Gene3D" id="3.30.40.10">
    <property type="entry name" value="Zinc/RING finger domain, C3HC4 (zinc finger)"/>
    <property type="match status" value="1"/>
</dbReference>
<name>A0AA38TG59_9ASTR</name>
<dbReference type="PANTHER" id="PTHR22937">
    <property type="entry name" value="E3 UBIQUITIN-PROTEIN LIGASE RNF165"/>
    <property type="match status" value="1"/>
</dbReference>
<dbReference type="SMART" id="SM00184">
    <property type="entry name" value="RING"/>
    <property type="match status" value="1"/>
</dbReference>
<protein>
    <recommendedName>
        <fullName evidence="2">RING-type E3 ubiquitin transferase</fullName>
        <ecNumber evidence="2">2.3.2.27</ecNumber>
    </recommendedName>
</protein>
<evidence type="ECO:0000256" key="8">
    <source>
        <dbReference type="PROSITE-ProRule" id="PRU00175"/>
    </source>
</evidence>
<dbReference type="Pfam" id="PF13639">
    <property type="entry name" value="zf-RING_2"/>
    <property type="match status" value="1"/>
</dbReference>
<keyword evidence="6" id="KW-0833">Ubl conjugation pathway</keyword>
<dbReference type="AlphaFoldDB" id="A0AA38TG59"/>
<dbReference type="EC" id="2.3.2.27" evidence="2"/>
<evidence type="ECO:0000256" key="4">
    <source>
        <dbReference type="ARBA" id="ARBA00022723"/>
    </source>
</evidence>
<dbReference type="InterPro" id="IPR045191">
    <property type="entry name" value="MBR1/2-like"/>
</dbReference>
<gene>
    <name evidence="10" type="ORF">OSB04_005513</name>
</gene>
<keyword evidence="11" id="KW-1185">Reference proteome</keyword>
<accession>A0AA38TG59</accession>
<keyword evidence="5 8" id="KW-0863">Zinc-finger</keyword>
<comment type="catalytic activity">
    <reaction evidence="1">
        <text>S-ubiquitinyl-[E2 ubiquitin-conjugating enzyme]-L-cysteine + [acceptor protein]-L-lysine = [E2 ubiquitin-conjugating enzyme]-L-cysteine + N(6)-ubiquitinyl-[acceptor protein]-L-lysine.</text>
        <dbReference type="EC" id="2.3.2.27"/>
    </reaction>
</comment>
<evidence type="ECO:0000256" key="1">
    <source>
        <dbReference type="ARBA" id="ARBA00000900"/>
    </source>
</evidence>
<evidence type="ECO:0000256" key="5">
    <source>
        <dbReference type="ARBA" id="ARBA00022771"/>
    </source>
</evidence>
<evidence type="ECO:0000313" key="11">
    <source>
        <dbReference type="Proteomes" id="UP001172457"/>
    </source>
</evidence>
<keyword evidence="3" id="KW-0808">Transferase</keyword>
<dbReference type="SUPFAM" id="SSF57850">
    <property type="entry name" value="RING/U-box"/>
    <property type="match status" value="1"/>
</dbReference>
<dbReference type="PROSITE" id="PS50089">
    <property type="entry name" value="ZF_RING_2"/>
    <property type="match status" value="1"/>
</dbReference>